<feature type="transmembrane region" description="Helical" evidence="2">
    <location>
        <begin position="50"/>
        <end position="73"/>
    </location>
</feature>
<dbReference type="OrthoDB" id="6369388at2"/>
<name>A0A1E2VB51_9GAMM</name>
<evidence type="ECO:0000256" key="1">
    <source>
        <dbReference type="SAM" id="MobiDB-lite"/>
    </source>
</evidence>
<organism evidence="3 4">
    <name type="scientific">Terasakiispira papahanaumokuakeensis</name>
    <dbReference type="NCBI Taxonomy" id="197479"/>
    <lineage>
        <taxon>Bacteria</taxon>
        <taxon>Pseudomonadati</taxon>
        <taxon>Pseudomonadota</taxon>
        <taxon>Gammaproteobacteria</taxon>
        <taxon>Oceanospirillales</taxon>
        <taxon>Terasakiispira</taxon>
    </lineage>
</organism>
<keyword evidence="4" id="KW-1185">Reference proteome</keyword>
<keyword evidence="2" id="KW-1133">Transmembrane helix</keyword>
<dbReference type="AlphaFoldDB" id="A0A1E2VB51"/>
<evidence type="ECO:0000256" key="2">
    <source>
        <dbReference type="SAM" id="Phobius"/>
    </source>
</evidence>
<feature type="transmembrane region" description="Helical" evidence="2">
    <location>
        <begin position="14"/>
        <end position="38"/>
    </location>
</feature>
<reference evidence="3 4" key="1">
    <citation type="submission" date="2016-08" db="EMBL/GenBank/DDBJ databases">
        <authorList>
            <person name="Seilhamer J.J."/>
        </authorList>
    </citation>
    <scope>NUCLEOTIDE SEQUENCE [LARGE SCALE GENOMIC DNA]</scope>
    <source>
        <strain evidence="3 4">PH27A</strain>
    </source>
</reference>
<accession>A0A1E2VB51</accession>
<evidence type="ECO:0000313" key="4">
    <source>
        <dbReference type="Proteomes" id="UP000094291"/>
    </source>
</evidence>
<feature type="compositionally biased region" description="Low complexity" evidence="1">
    <location>
        <begin position="154"/>
        <end position="167"/>
    </location>
</feature>
<keyword evidence="2" id="KW-0472">Membrane</keyword>
<sequence>MISREELQTLLRKALAAVIGALLGLILLSVLLIGGIILLLKGALLGLTPWLGQAGAYGVTGSICLALLGLFFVRLLHRSTGSSSTESSQPDSKPSSIQRLRQLIRQNPWEALLIAFTLGLIERTDPHLRKLLLQGGLALFNQSEDEATDEAESTEASADATDLDSSSVNDSPTNP</sequence>
<comment type="caution">
    <text evidence="3">The sequence shown here is derived from an EMBL/GenBank/DDBJ whole genome shotgun (WGS) entry which is preliminary data.</text>
</comment>
<keyword evidence="2" id="KW-0812">Transmembrane</keyword>
<gene>
    <name evidence="3" type="ORF">BFW38_11620</name>
</gene>
<feature type="region of interest" description="Disordered" evidence="1">
    <location>
        <begin position="144"/>
        <end position="175"/>
    </location>
</feature>
<feature type="compositionally biased region" description="Acidic residues" evidence="1">
    <location>
        <begin position="144"/>
        <end position="153"/>
    </location>
</feature>
<dbReference type="STRING" id="197479.BFW38_11620"/>
<protein>
    <submittedName>
        <fullName evidence="3">Uncharacterized protein</fullName>
    </submittedName>
</protein>
<dbReference type="RefSeq" id="WP_068998893.1">
    <property type="nucleotide sequence ID" value="NZ_MDTQ01000001.1"/>
</dbReference>
<evidence type="ECO:0000313" key="3">
    <source>
        <dbReference type="EMBL" id="ODC04082.1"/>
    </source>
</evidence>
<proteinExistence type="predicted"/>
<dbReference type="Proteomes" id="UP000094291">
    <property type="component" value="Unassembled WGS sequence"/>
</dbReference>
<dbReference type="EMBL" id="MDTQ01000001">
    <property type="protein sequence ID" value="ODC04082.1"/>
    <property type="molecule type" value="Genomic_DNA"/>
</dbReference>